<keyword evidence="1" id="KW-0732">Signal</keyword>
<comment type="caution">
    <text evidence="2">The sequence shown here is derived from an EMBL/GenBank/DDBJ whole genome shotgun (WGS) entry which is preliminary data.</text>
</comment>
<protein>
    <submittedName>
        <fullName evidence="2">Uncharacterized protein</fullName>
    </submittedName>
</protein>
<evidence type="ECO:0000313" key="3">
    <source>
        <dbReference type="Proteomes" id="UP000324996"/>
    </source>
</evidence>
<proteinExistence type="predicted"/>
<sequence length="145" mass="16700">MRAPPTFFIPFIVFLALNAVTSIQAQDNTRSLTHSENRILFEREDDRILVSGKNIEKLCIICEESTCILHMKLKEKTQLQVESFISRHIKEQIKLSVNDVLMFSKLRIHDNVSFKNGSKIYLDKVQVYNLATADPPIIEYCESAI</sequence>
<feature type="chain" id="PRO_5022974613" evidence="1">
    <location>
        <begin position="26"/>
        <end position="145"/>
    </location>
</feature>
<feature type="signal peptide" evidence="1">
    <location>
        <begin position="1"/>
        <end position="25"/>
    </location>
</feature>
<gene>
    <name evidence="2" type="ORF">JCM17846_31490</name>
</gene>
<keyword evidence="3" id="KW-1185">Reference proteome</keyword>
<accession>A0A5A7NBZ8</accession>
<reference evidence="2 3" key="1">
    <citation type="submission" date="2019-09" db="EMBL/GenBank/DDBJ databases">
        <title>NBRP : Genome information of microbial organism related human and environment.</title>
        <authorList>
            <person name="Hattori M."/>
            <person name="Oshima K."/>
            <person name="Inaba H."/>
            <person name="Suda W."/>
            <person name="Sakamoto M."/>
            <person name="Iino T."/>
            <person name="Kitahara M."/>
            <person name="Oshida Y."/>
            <person name="Iida T."/>
            <person name="Kudo T."/>
            <person name="Itoh T."/>
            <person name="Ohkuma M."/>
        </authorList>
    </citation>
    <scope>NUCLEOTIDE SEQUENCE [LARGE SCALE GENOMIC DNA]</scope>
    <source>
        <strain evidence="2 3">Q-1</strain>
    </source>
</reference>
<dbReference type="Proteomes" id="UP000324996">
    <property type="component" value="Unassembled WGS sequence"/>
</dbReference>
<evidence type="ECO:0000313" key="2">
    <source>
        <dbReference type="EMBL" id="GER05467.1"/>
    </source>
</evidence>
<organism evidence="2 3">
    <name type="scientific">Iodidimonas nitroreducens</name>
    <dbReference type="NCBI Taxonomy" id="1236968"/>
    <lineage>
        <taxon>Bacteria</taxon>
        <taxon>Pseudomonadati</taxon>
        <taxon>Pseudomonadota</taxon>
        <taxon>Alphaproteobacteria</taxon>
        <taxon>Iodidimonadales</taxon>
        <taxon>Iodidimonadaceae</taxon>
        <taxon>Iodidimonas</taxon>
    </lineage>
</organism>
<dbReference type="AlphaFoldDB" id="A0A5A7NBZ8"/>
<dbReference type="RefSeq" id="WP_150007430.1">
    <property type="nucleotide sequence ID" value="NZ_BKCN01000025.1"/>
</dbReference>
<dbReference type="EMBL" id="BKCN01000025">
    <property type="protein sequence ID" value="GER05467.1"/>
    <property type="molecule type" value="Genomic_DNA"/>
</dbReference>
<evidence type="ECO:0000256" key="1">
    <source>
        <dbReference type="SAM" id="SignalP"/>
    </source>
</evidence>
<name>A0A5A7NBZ8_9PROT</name>